<name>A0A916K5K2_9BACL</name>
<organism evidence="7 8">
    <name type="scientific">Paenibacillus solanacearum</name>
    <dbReference type="NCBI Taxonomy" id="2048548"/>
    <lineage>
        <taxon>Bacteria</taxon>
        <taxon>Bacillati</taxon>
        <taxon>Bacillota</taxon>
        <taxon>Bacilli</taxon>
        <taxon>Bacillales</taxon>
        <taxon>Paenibacillaceae</taxon>
        <taxon>Paenibacillus</taxon>
    </lineage>
</organism>
<dbReference type="RefSeq" id="WP_218094136.1">
    <property type="nucleotide sequence ID" value="NZ_CAJVAS010000024.1"/>
</dbReference>
<gene>
    <name evidence="4 7" type="primary">mtlD</name>
    <name evidence="7" type="ORF">PAESOLCIP111_04412</name>
</gene>
<dbReference type="HAMAP" id="MF_00196">
    <property type="entry name" value="Mannitol_dehydrog"/>
    <property type="match status" value="1"/>
</dbReference>
<evidence type="ECO:0000313" key="7">
    <source>
        <dbReference type="EMBL" id="CAG7643043.1"/>
    </source>
</evidence>
<feature type="domain" description="Mannitol dehydrogenase N-terminal" evidence="5">
    <location>
        <begin position="1"/>
        <end position="191"/>
    </location>
</feature>
<dbReference type="InterPro" id="IPR023028">
    <property type="entry name" value="Mannitol_1_phos_5_DH"/>
</dbReference>
<dbReference type="NCBIfam" id="NF002647">
    <property type="entry name" value="PRK02318.1-3"/>
    <property type="match status" value="1"/>
</dbReference>
<comment type="similarity">
    <text evidence="1 4">Belongs to the mannitol dehydrogenase family.</text>
</comment>
<dbReference type="InterPro" id="IPR023027">
    <property type="entry name" value="Mannitol_DH_CS"/>
</dbReference>
<accession>A0A916K5K2</accession>
<proteinExistence type="inferred from homology"/>
<protein>
    <recommendedName>
        <fullName evidence="4">Mannitol-1-phosphate 5-dehydrogenase</fullName>
        <ecNumber evidence="4">1.1.1.17</ecNumber>
    </recommendedName>
</protein>
<dbReference type="EMBL" id="CAJVAS010000024">
    <property type="protein sequence ID" value="CAG7643043.1"/>
    <property type="molecule type" value="Genomic_DNA"/>
</dbReference>
<dbReference type="GO" id="GO:0005829">
    <property type="term" value="C:cytosol"/>
    <property type="evidence" value="ECO:0007669"/>
    <property type="project" value="TreeGrafter"/>
</dbReference>
<dbReference type="PANTHER" id="PTHR30524:SF0">
    <property type="entry name" value="ALTRONATE OXIDOREDUCTASE-RELATED"/>
    <property type="match status" value="1"/>
</dbReference>
<dbReference type="Pfam" id="PF08125">
    <property type="entry name" value="Mannitol_dh_C"/>
    <property type="match status" value="1"/>
</dbReference>
<dbReference type="InterPro" id="IPR013118">
    <property type="entry name" value="Mannitol_DH_C"/>
</dbReference>
<feature type="binding site" evidence="4">
    <location>
        <begin position="3"/>
        <end position="14"/>
    </location>
    <ligand>
        <name>NAD(+)</name>
        <dbReference type="ChEBI" id="CHEBI:57540"/>
    </ligand>
</feature>
<comment type="catalytic activity">
    <reaction evidence="4">
        <text>D-mannitol 1-phosphate + NAD(+) = beta-D-fructose 6-phosphate + NADH + H(+)</text>
        <dbReference type="Rhea" id="RHEA:19661"/>
        <dbReference type="ChEBI" id="CHEBI:15378"/>
        <dbReference type="ChEBI" id="CHEBI:57540"/>
        <dbReference type="ChEBI" id="CHEBI:57634"/>
        <dbReference type="ChEBI" id="CHEBI:57945"/>
        <dbReference type="ChEBI" id="CHEBI:61381"/>
        <dbReference type="EC" id="1.1.1.17"/>
    </reaction>
</comment>
<evidence type="ECO:0000259" key="6">
    <source>
        <dbReference type="Pfam" id="PF08125"/>
    </source>
</evidence>
<keyword evidence="8" id="KW-1185">Reference proteome</keyword>
<evidence type="ECO:0000313" key="8">
    <source>
        <dbReference type="Proteomes" id="UP000693672"/>
    </source>
</evidence>
<dbReference type="PROSITE" id="PS00974">
    <property type="entry name" value="MANNITOL_DHGENASE"/>
    <property type="match status" value="1"/>
</dbReference>
<sequence>MKALHFGAGNIGRGFIGLLLSQSGYEVIFSDVNKTVVSELQIRGEYTVTLASQDREQLQVNGVTAIDGTEADTVASAVAEADLITTAVGVNILKHIAAGLARGIEKRIASGAGPLHIIACENAIGGSTLLKEQVYAHLDEAVKAQAAEVIAFPDAAVDRIVPMQHHEDPLAVTVEPFYEWVVDESAMLQGYRPIQGVHYVPHLLPYIERKLFTVNTGHCTAAYLGSLKGYETIQQAMADEAIAGEVKATLKETGAVLVARYGFDPAEHDRYIDKIIGRFCNDQLIDEVTRVGRSPIRKLSPNDRLVKPALQAHELGIAPVQLAKVMAAALYFDYADDPESAELQQSIRDKGVEQTITQYTGIHEGHPVYRLIMDSYGSMAAQCI</sequence>
<dbReference type="Proteomes" id="UP000693672">
    <property type="component" value="Unassembled WGS sequence"/>
</dbReference>
<reference evidence="7" key="1">
    <citation type="submission" date="2021-06" db="EMBL/GenBank/DDBJ databases">
        <authorList>
            <person name="Criscuolo A."/>
        </authorList>
    </citation>
    <scope>NUCLEOTIDE SEQUENCE</scope>
    <source>
        <strain evidence="7">CIP111600</strain>
    </source>
</reference>
<evidence type="ECO:0000259" key="5">
    <source>
        <dbReference type="Pfam" id="PF01232"/>
    </source>
</evidence>
<feature type="domain" description="Mannitol dehydrogenase C-terminal" evidence="6">
    <location>
        <begin position="202"/>
        <end position="349"/>
    </location>
</feature>
<evidence type="ECO:0000256" key="2">
    <source>
        <dbReference type="ARBA" id="ARBA00023002"/>
    </source>
</evidence>
<dbReference type="EC" id="1.1.1.17" evidence="4"/>
<keyword evidence="3 4" id="KW-0520">NAD</keyword>
<evidence type="ECO:0000256" key="1">
    <source>
        <dbReference type="ARBA" id="ARBA00006541"/>
    </source>
</evidence>
<comment type="caution">
    <text evidence="7">The sequence shown here is derived from an EMBL/GenBank/DDBJ whole genome shotgun (WGS) entry which is preliminary data.</text>
</comment>
<dbReference type="GO" id="GO:0019592">
    <property type="term" value="P:mannitol catabolic process"/>
    <property type="evidence" value="ECO:0007669"/>
    <property type="project" value="TreeGrafter"/>
</dbReference>
<dbReference type="AlphaFoldDB" id="A0A916K5K2"/>
<dbReference type="Pfam" id="PF01232">
    <property type="entry name" value="Mannitol_dh"/>
    <property type="match status" value="1"/>
</dbReference>
<dbReference type="NCBIfam" id="NF002652">
    <property type="entry name" value="PRK02318.2-5"/>
    <property type="match status" value="1"/>
</dbReference>
<evidence type="ECO:0000256" key="3">
    <source>
        <dbReference type="ARBA" id="ARBA00023027"/>
    </source>
</evidence>
<dbReference type="GO" id="GO:0008926">
    <property type="term" value="F:mannitol-1-phosphate 5-dehydrogenase activity"/>
    <property type="evidence" value="ECO:0007669"/>
    <property type="project" value="UniProtKB-UniRule"/>
</dbReference>
<dbReference type="PANTHER" id="PTHR30524">
    <property type="entry name" value="MANNITOL-1-PHOSPHATE 5-DEHYDROGENASE"/>
    <property type="match status" value="1"/>
</dbReference>
<evidence type="ECO:0000256" key="4">
    <source>
        <dbReference type="HAMAP-Rule" id="MF_00196"/>
    </source>
</evidence>
<dbReference type="NCBIfam" id="NF002646">
    <property type="entry name" value="PRK02318.1-2"/>
    <property type="match status" value="1"/>
</dbReference>
<dbReference type="NCBIfam" id="NF002649">
    <property type="entry name" value="PRK02318.2-1"/>
    <property type="match status" value="1"/>
</dbReference>
<dbReference type="InterPro" id="IPR013131">
    <property type="entry name" value="Mannitol_DH_N"/>
</dbReference>
<keyword evidence="2 4" id="KW-0560">Oxidoreductase</keyword>